<dbReference type="EMBL" id="KE125855">
    <property type="protein sequence ID" value="EPB66916.1"/>
    <property type="molecule type" value="Genomic_DNA"/>
</dbReference>
<evidence type="ECO:0000256" key="1">
    <source>
        <dbReference type="ARBA" id="ARBA00000032"/>
    </source>
</evidence>
<dbReference type="PANTHER" id="PTHR11567:SF206">
    <property type="entry name" value="HISTIDINE ACID PHOSPHATASE-RELATED"/>
    <property type="match status" value="1"/>
</dbReference>
<dbReference type="Pfam" id="PF00328">
    <property type="entry name" value="His_Phos_2"/>
    <property type="match status" value="1"/>
</dbReference>
<dbReference type="AlphaFoldDB" id="A0A0D6LAW7"/>
<comment type="catalytic activity">
    <reaction evidence="1">
        <text>a phosphate monoester + H2O = an alcohol + phosphate</text>
        <dbReference type="Rhea" id="RHEA:15017"/>
        <dbReference type="ChEBI" id="CHEBI:15377"/>
        <dbReference type="ChEBI" id="CHEBI:30879"/>
        <dbReference type="ChEBI" id="CHEBI:43474"/>
        <dbReference type="ChEBI" id="CHEBI:67140"/>
        <dbReference type="EC" id="3.1.3.2"/>
    </reaction>
</comment>
<reference evidence="3 4" key="1">
    <citation type="submission" date="2013-05" db="EMBL/GenBank/DDBJ databases">
        <title>Draft genome of the parasitic nematode Anyclostoma ceylanicum.</title>
        <authorList>
            <person name="Mitreva M."/>
        </authorList>
    </citation>
    <scope>NUCLEOTIDE SEQUENCE [LARGE SCALE GENOMIC DNA]</scope>
</reference>
<comment type="similarity">
    <text evidence="2">Belongs to the histidine acid phosphatase family.</text>
</comment>
<dbReference type="GO" id="GO:0003993">
    <property type="term" value="F:acid phosphatase activity"/>
    <property type="evidence" value="ECO:0007669"/>
    <property type="project" value="UniProtKB-EC"/>
</dbReference>
<dbReference type="PANTHER" id="PTHR11567">
    <property type="entry name" value="ACID PHOSPHATASE-RELATED"/>
    <property type="match status" value="1"/>
</dbReference>
<proteinExistence type="inferred from homology"/>
<evidence type="ECO:0000313" key="3">
    <source>
        <dbReference type="EMBL" id="EPB66916.1"/>
    </source>
</evidence>
<evidence type="ECO:0000256" key="2">
    <source>
        <dbReference type="ARBA" id="ARBA00005375"/>
    </source>
</evidence>
<organism evidence="3 4">
    <name type="scientific">Ancylostoma ceylanicum</name>
    <dbReference type="NCBI Taxonomy" id="53326"/>
    <lineage>
        <taxon>Eukaryota</taxon>
        <taxon>Metazoa</taxon>
        <taxon>Ecdysozoa</taxon>
        <taxon>Nematoda</taxon>
        <taxon>Chromadorea</taxon>
        <taxon>Rhabditida</taxon>
        <taxon>Rhabditina</taxon>
        <taxon>Rhabditomorpha</taxon>
        <taxon>Strongyloidea</taxon>
        <taxon>Ancylostomatidae</taxon>
        <taxon>Ancylostomatinae</taxon>
        <taxon>Ancylostoma</taxon>
    </lineage>
</organism>
<dbReference type="Proteomes" id="UP000054495">
    <property type="component" value="Unassembled WGS sequence"/>
</dbReference>
<dbReference type="PROSITE" id="PS00616">
    <property type="entry name" value="HIS_ACID_PHOSPHAT_1"/>
    <property type="match status" value="1"/>
</dbReference>
<dbReference type="InterPro" id="IPR033379">
    <property type="entry name" value="Acid_Pase_AS"/>
</dbReference>
<dbReference type="SUPFAM" id="SSF53254">
    <property type="entry name" value="Phosphoglycerate mutase-like"/>
    <property type="match status" value="1"/>
</dbReference>
<dbReference type="CDD" id="cd07061">
    <property type="entry name" value="HP_HAP_like"/>
    <property type="match status" value="1"/>
</dbReference>
<keyword evidence="4" id="KW-1185">Reference proteome</keyword>
<sequence length="346" mass="39747">MEGEMELLLVQALWRHGDRSPTKTFKNDPFQEGNWTFGGGGFGQLSPLGMKQHMDLGKLLRTTYVDTGFLSKRYSSKEIYVRSTDTNRTIISAMSNIVGMYGQPNKGNVPDEDYPSDPSWPQGYVPVAVHTVGIPDGDCRRREELWKLAMSSSELQDYKNKPDVSKMLALLNSKCGQPINLDYLHVVRDPLYVEQIYFNDTLRKVNTWFTDQLFAELNVMYEQMERYKNGDFNTTVEAKGLDIGLELKKVRGWPIFNEVTEHMNSKLECLKSGEAKCKWIKRLKYFVYSVHDSTVFTFLSLMGIERKVIVSGVFPEYSAAVLVELWLNHTDNQPYFKVVQRVDSLV</sequence>
<dbReference type="InterPro" id="IPR029033">
    <property type="entry name" value="His_PPase_superfam"/>
</dbReference>
<dbReference type="Gene3D" id="3.40.50.1240">
    <property type="entry name" value="Phosphoglycerate mutase-like"/>
    <property type="match status" value="1"/>
</dbReference>
<dbReference type="InterPro" id="IPR000560">
    <property type="entry name" value="His_Pase_clade-2"/>
</dbReference>
<name>A0A0D6LAW7_9BILA</name>
<accession>A0A0D6LAW7</accession>
<gene>
    <name evidence="3" type="ORF">ANCCEY_13996</name>
</gene>
<protein>
    <submittedName>
        <fullName evidence="3">Histidine acid phosphatase</fullName>
    </submittedName>
</protein>
<dbReference type="InterPro" id="IPR050645">
    <property type="entry name" value="Histidine_acid_phosphatase"/>
</dbReference>
<evidence type="ECO:0000313" key="4">
    <source>
        <dbReference type="Proteomes" id="UP000054495"/>
    </source>
</evidence>